<dbReference type="InterPro" id="IPR056912">
    <property type="entry name" value="Phage_JBD30_tail_term-like"/>
</dbReference>
<gene>
    <name evidence="1" type="ORF">K6Y31_06230</name>
</gene>
<dbReference type="Proteomes" id="UP001201273">
    <property type="component" value="Unassembled WGS sequence"/>
</dbReference>
<comment type="caution">
    <text evidence="1">The sequence shown here is derived from an EMBL/GenBank/DDBJ whole genome shotgun (WGS) entry which is preliminary data.</text>
</comment>
<accession>A0ABS8W7Q8</accession>
<organism evidence="1 2">
    <name type="scientific">Motilimonas cestriensis</name>
    <dbReference type="NCBI Taxonomy" id="2742685"/>
    <lineage>
        <taxon>Bacteria</taxon>
        <taxon>Pseudomonadati</taxon>
        <taxon>Pseudomonadota</taxon>
        <taxon>Gammaproteobacteria</taxon>
        <taxon>Alteromonadales</taxon>
        <taxon>Alteromonadales genera incertae sedis</taxon>
        <taxon>Motilimonas</taxon>
    </lineage>
</organism>
<dbReference type="RefSeq" id="WP_233051947.1">
    <property type="nucleotide sequence ID" value="NZ_JAIMJA010000005.1"/>
</dbReference>
<evidence type="ECO:0000313" key="2">
    <source>
        <dbReference type="Proteomes" id="UP001201273"/>
    </source>
</evidence>
<sequence length="138" mass="15422">MNYLAFEPLLIEHLKALPFKAVLSSEQLSVLEEKCQPVPAAHVIYLGDRVDETAQAGLYSRVKQHWMVTVTVRYVSTSNARQQAGELMGAVLTHLQGWKPPAELGCVKRVNANTMPLYKNGYAYFPLVFETSLKVEGN</sequence>
<evidence type="ECO:0000313" key="1">
    <source>
        <dbReference type="EMBL" id="MCE2594407.1"/>
    </source>
</evidence>
<evidence type="ECO:0008006" key="3">
    <source>
        <dbReference type="Google" id="ProtNLM"/>
    </source>
</evidence>
<dbReference type="Pfam" id="PF23840">
    <property type="entry name" value="Phage_tail_terminator"/>
    <property type="match status" value="1"/>
</dbReference>
<proteinExistence type="predicted"/>
<dbReference type="EMBL" id="JAIMJA010000005">
    <property type="protein sequence ID" value="MCE2594407.1"/>
    <property type="molecule type" value="Genomic_DNA"/>
</dbReference>
<reference evidence="1 2" key="1">
    <citation type="journal article" date="2022" name="Environ. Microbiol. Rep.">
        <title>Eco-phylogenetic analyses reveal divergent evolution of vitamin B12 metabolism in the marine bacterial family 'Psychromonadaceae'.</title>
        <authorList>
            <person name="Jin X."/>
            <person name="Yang Y."/>
            <person name="Cao H."/>
            <person name="Gao B."/>
            <person name="Zhao Z."/>
        </authorList>
    </citation>
    <scope>NUCLEOTIDE SEQUENCE [LARGE SCALE GENOMIC DNA]</scope>
    <source>
        <strain evidence="1 2">MKS20</strain>
    </source>
</reference>
<name>A0ABS8W7Q8_9GAMM</name>
<keyword evidence="2" id="KW-1185">Reference proteome</keyword>
<protein>
    <recommendedName>
        <fullName evidence="3">Phage protein</fullName>
    </recommendedName>
</protein>